<dbReference type="Gene3D" id="1.10.10.10">
    <property type="entry name" value="Winged helix-like DNA-binding domain superfamily/Winged helix DNA-binding domain"/>
    <property type="match status" value="1"/>
</dbReference>
<dbReference type="Pfam" id="PF00392">
    <property type="entry name" value="GntR"/>
    <property type="match status" value="1"/>
</dbReference>
<dbReference type="PRINTS" id="PR00035">
    <property type="entry name" value="HTHGNTR"/>
</dbReference>
<dbReference type="Gene3D" id="3.40.1410.10">
    <property type="entry name" value="Chorismate lyase-like"/>
    <property type="match status" value="1"/>
</dbReference>
<dbReference type="GO" id="GO:0003700">
    <property type="term" value="F:DNA-binding transcription factor activity"/>
    <property type="evidence" value="ECO:0007669"/>
    <property type="project" value="InterPro"/>
</dbReference>
<dbReference type="SMART" id="SM00866">
    <property type="entry name" value="UTRA"/>
    <property type="match status" value="1"/>
</dbReference>
<dbReference type="AlphaFoldDB" id="A0A7L5BTG6"/>
<dbReference type="EMBL" id="CP049056">
    <property type="protein sequence ID" value="QIE54702.1"/>
    <property type="molecule type" value="Genomic_DNA"/>
</dbReference>
<keyword evidence="1" id="KW-0805">Transcription regulation</keyword>
<dbReference type="InterPro" id="IPR011663">
    <property type="entry name" value="UTRA"/>
</dbReference>
<dbReference type="SMART" id="SM00345">
    <property type="entry name" value="HTH_GNTR"/>
    <property type="match status" value="1"/>
</dbReference>
<dbReference type="PROSITE" id="PS50949">
    <property type="entry name" value="HTH_GNTR"/>
    <property type="match status" value="1"/>
</dbReference>
<dbReference type="SUPFAM" id="SSF64288">
    <property type="entry name" value="Chorismate lyase-like"/>
    <property type="match status" value="1"/>
</dbReference>
<evidence type="ECO:0000313" key="5">
    <source>
        <dbReference type="EMBL" id="QIE54702.1"/>
    </source>
</evidence>
<name>A0A7L5BTG6_9RHOB</name>
<dbReference type="PANTHER" id="PTHR44846">
    <property type="entry name" value="MANNOSYL-D-GLYCERATE TRANSPORT/METABOLISM SYSTEM REPRESSOR MNGR-RELATED"/>
    <property type="match status" value="1"/>
</dbReference>
<dbReference type="CDD" id="cd07377">
    <property type="entry name" value="WHTH_GntR"/>
    <property type="match status" value="1"/>
</dbReference>
<organism evidence="5 6">
    <name type="scientific">Pikeienuella piscinae</name>
    <dbReference type="NCBI Taxonomy" id="2748098"/>
    <lineage>
        <taxon>Bacteria</taxon>
        <taxon>Pseudomonadati</taxon>
        <taxon>Pseudomonadota</taxon>
        <taxon>Alphaproteobacteria</taxon>
        <taxon>Rhodobacterales</taxon>
        <taxon>Paracoccaceae</taxon>
        <taxon>Pikeienuella</taxon>
    </lineage>
</organism>
<feature type="domain" description="HTH gntR-type" evidence="4">
    <location>
        <begin position="12"/>
        <end position="80"/>
    </location>
</feature>
<sequence>MTGATARRAPPRGDWRAVHDEALRRIGAREWPPGALIPAETELAEEFGCARATVGRALRELAASGLVERRRRAGTRVAEQPSRHARLTVPLIREEIETTGATYSYALIGAAERKAPPAVAARLEGAERLLHVAATHFADARPFVFEERWINLDVVPEAARSGLFAEISANEWLVRNAPFAGGEMALSAAPAEAAEAAALGLAKGAPLFIVERLTRSPDAVITLARLAYAPGRRMRLEL</sequence>
<gene>
    <name evidence="5" type="ORF">G5B40_04140</name>
</gene>
<dbReference type="SUPFAM" id="SSF46785">
    <property type="entry name" value="Winged helix' DNA-binding domain"/>
    <property type="match status" value="1"/>
</dbReference>
<keyword evidence="6" id="KW-1185">Reference proteome</keyword>
<evidence type="ECO:0000256" key="2">
    <source>
        <dbReference type="ARBA" id="ARBA00023125"/>
    </source>
</evidence>
<evidence type="ECO:0000259" key="4">
    <source>
        <dbReference type="PROSITE" id="PS50949"/>
    </source>
</evidence>
<dbReference type="InterPro" id="IPR000524">
    <property type="entry name" value="Tscrpt_reg_HTH_GntR"/>
</dbReference>
<dbReference type="RefSeq" id="WP_165095385.1">
    <property type="nucleotide sequence ID" value="NZ_CP049056.1"/>
</dbReference>
<evidence type="ECO:0000313" key="6">
    <source>
        <dbReference type="Proteomes" id="UP000503336"/>
    </source>
</evidence>
<dbReference type="KEGG" id="hdh:G5B40_04140"/>
<proteinExistence type="predicted"/>
<accession>A0A7L5BTG6</accession>
<dbReference type="PANTHER" id="PTHR44846:SF16">
    <property type="entry name" value="TRANSCRIPTIONAL REGULATOR PHNF-RELATED"/>
    <property type="match status" value="1"/>
</dbReference>
<evidence type="ECO:0000256" key="1">
    <source>
        <dbReference type="ARBA" id="ARBA00023015"/>
    </source>
</evidence>
<keyword evidence="3" id="KW-0804">Transcription</keyword>
<keyword evidence="2" id="KW-0238">DNA-binding</keyword>
<dbReference type="Proteomes" id="UP000503336">
    <property type="component" value="Chromosome"/>
</dbReference>
<dbReference type="InterPro" id="IPR028978">
    <property type="entry name" value="Chorismate_lyase_/UTRA_dom_sf"/>
</dbReference>
<dbReference type="Pfam" id="PF07702">
    <property type="entry name" value="UTRA"/>
    <property type="match status" value="1"/>
</dbReference>
<evidence type="ECO:0000256" key="3">
    <source>
        <dbReference type="ARBA" id="ARBA00023163"/>
    </source>
</evidence>
<reference evidence="5 6" key="1">
    <citation type="submission" date="2020-02" db="EMBL/GenBank/DDBJ databases">
        <title>complete genome sequence of Rhodobacteraceae bacterium.</title>
        <authorList>
            <person name="Park J."/>
            <person name="Kim Y.-S."/>
            <person name="Kim K.-H."/>
        </authorList>
    </citation>
    <scope>NUCLEOTIDE SEQUENCE [LARGE SCALE GENOMIC DNA]</scope>
    <source>
        <strain evidence="5 6">RR4-56</strain>
    </source>
</reference>
<protein>
    <submittedName>
        <fullName evidence="5">UTRA domain-containing protein</fullName>
    </submittedName>
</protein>
<dbReference type="InterPro" id="IPR036388">
    <property type="entry name" value="WH-like_DNA-bd_sf"/>
</dbReference>
<dbReference type="InterPro" id="IPR036390">
    <property type="entry name" value="WH_DNA-bd_sf"/>
</dbReference>
<dbReference type="GO" id="GO:0003677">
    <property type="term" value="F:DNA binding"/>
    <property type="evidence" value="ECO:0007669"/>
    <property type="project" value="UniProtKB-KW"/>
</dbReference>
<dbReference type="InterPro" id="IPR050679">
    <property type="entry name" value="Bact_HTH_transcr_reg"/>
</dbReference>